<comment type="similarity">
    <text evidence="1 7">Belongs to the Lgt family.</text>
</comment>
<keyword evidence="6 7" id="KW-0472">Membrane</keyword>
<evidence type="ECO:0000256" key="2">
    <source>
        <dbReference type="ARBA" id="ARBA00022475"/>
    </source>
</evidence>
<dbReference type="NCBIfam" id="TIGR00544">
    <property type="entry name" value="lgt"/>
    <property type="match status" value="1"/>
</dbReference>
<feature type="transmembrane region" description="Helical" evidence="7">
    <location>
        <begin position="96"/>
        <end position="114"/>
    </location>
</feature>
<comment type="pathway">
    <text evidence="7">Protein modification; lipoprotein biosynthesis (diacylglyceryl transfer).</text>
</comment>
<comment type="function">
    <text evidence="7">Catalyzes the transfer of the diacylglyceryl group from phosphatidylglycerol to the sulfhydryl group of the N-terminal cysteine of a prolipoprotein, the first step in the formation of mature lipoproteins.</text>
</comment>
<keyword evidence="3 7" id="KW-0808">Transferase</keyword>
<evidence type="ECO:0000256" key="3">
    <source>
        <dbReference type="ARBA" id="ARBA00022679"/>
    </source>
</evidence>
<comment type="caution">
    <text evidence="8">The sequence shown here is derived from an EMBL/GenBank/DDBJ whole genome shotgun (WGS) entry which is preliminary data.</text>
</comment>
<evidence type="ECO:0000256" key="5">
    <source>
        <dbReference type="ARBA" id="ARBA00022989"/>
    </source>
</evidence>
<evidence type="ECO:0000256" key="6">
    <source>
        <dbReference type="ARBA" id="ARBA00023136"/>
    </source>
</evidence>
<dbReference type="PROSITE" id="PS01311">
    <property type="entry name" value="LGT"/>
    <property type="match status" value="1"/>
</dbReference>
<organism evidence="8 9">
    <name type="scientific">Isoalcanivorax beigongshangi</name>
    <dbReference type="NCBI Taxonomy" id="3238810"/>
    <lineage>
        <taxon>Bacteria</taxon>
        <taxon>Pseudomonadati</taxon>
        <taxon>Pseudomonadota</taxon>
        <taxon>Gammaproteobacteria</taxon>
        <taxon>Oceanospirillales</taxon>
        <taxon>Alcanivoracaceae</taxon>
        <taxon>Isoalcanivorax</taxon>
    </lineage>
</organism>
<reference evidence="8 9" key="1">
    <citation type="submission" date="2024-07" db="EMBL/GenBank/DDBJ databases">
        <authorList>
            <person name="Ren Q."/>
        </authorList>
    </citation>
    <scope>NUCLEOTIDE SEQUENCE [LARGE SCALE GENOMIC DNA]</scope>
    <source>
        <strain evidence="8 9">REN37</strain>
    </source>
</reference>
<feature type="transmembrane region" description="Helical" evidence="7">
    <location>
        <begin position="56"/>
        <end position="76"/>
    </location>
</feature>
<feature type="transmembrane region" description="Helical" evidence="7">
    <location>
        <begin position="229"/>
        <end position="255"/>
    </location>
</feature>
<comment type="catalytic activity">
    <reaction evidence="7">
        <text>L-cysteinyl-[prolipoprotein] + a 1,2-diacyl-sn-glycero-3-phospho-(1'-sn-glycerol) = an S-1,2-diacyl-sn-glyceryl-L-cysteinyl-[prolipoprotein] + sn-glycerol 1-phosphate + H(+)</text>
        <dbReference type="Rhea" id="RHEA:56712"/>
        <dbReference type="Rhea" id="RHEA-COMP:14679"/>
        <dbReference type="Rhea" id="RHEA-COMP:14680"/>
        <dbReference type="ChEBI" id="CHEBI:15378"/>
        <dbReference type="ChEBI" id="CHEBI:29950"/>
        <dbReference type="ChEBI" id="CHEBI:57685"/>
        <dbReference type="ChEBI" id="CHEBI:64716"/>
        <dbReference type="ChEBI" id="CHEBI:140658"/>
        <dbReference type="EC" id="2.5.1.145"/>
    </reaction>
</comment>
<evidence type="ECO:0000313" key="9">
    <source>
        <dbReference type="Proteomes" id="UP001562065"/>
    </source>
</evidence>
<proteinExistence type="inferred from homology"/>
<dbReference type="HAMAP" id="MF_01147">
    <property type="entry name" value="Lgt"/>
    <property type="match status" value="1"/>
</dbReference>
<dbReference type="PANTHER" id="PTHR30589:SF0">
    <property type="entry name" value="PHOSPHATIDYLGLYCEROL--PROLIPOPROTEIN DIACYLGLYCERYL TRANSFERASE"/>
    <property type="match status" value="1"/>
</dbReference>
<feature type="binding site" evidence="7">
    <location>
        <position position="139"/>
    </location>
    <ligand>
        <name>a 1,2-diacyl-sn-glycero-3-phospho-(1'-sn-glycerol)</name>
        <dbReference type="ChEBI" id="CHEBI:64716"/>
    </ligand>
</feature>
<dbReference type="InterPro" id="IPR001640">
    <property type="entry name" value="Lgt"/>
</dbReference>
<name>A0ABV4AM87_9GAMM</name>
<feature type="transmembrane region" description="Helical" evidence="7">
    <location>
        <begin position="19"/>
        <end position="36"/>
    </location>
</feature>
<protein>
    <recommendedName>
        <fullName evidence="7">Phosphatidylglycerol--prolipoprotein diacylglyceryl transferase</fullName>
        <ecNumber evidence="7">2.5.1.145</ecNumber>
    </recommendedName>
</protein>
<evidence type="ECO:0000313" key="8">
    <source>
        <dbReference type="EMBL" id="MEY1662881.1"/>
    </source>
</evidence>
<dbReference type="EMBL" id="JBGCUO010000002">
    <property type="protein sequence ID" value="MEY1662881.1"/>
    <property type="molecule type" value="Genomic_DNA"/>
</dbReference>
<sequence>MLQYPQIDPVALSLGPLKVHWYGLMYLIGFVLAWYLGMRRARRPGSGWTPQQVGDLIFYGALGVILGGRIGYMLFYGGHKLAADPLYLFRLWEGGMSFHGGAIGVLLALALFARKTGKRYFEVTDFGVPLVPLGLLAGRIGNFINGELWGRATDVPWGMVFPADAAQLVRHPSQLYQATLEGLLLFLLLWFYSRRPRPLASVTGLFGVGYGMARIIGEFFRQPDAYPGFIAGGWLTMGMLLSLPMVLLGIAMMVWGYRNHPQGARA</sequence>
<feature type="transmembrane region" description="Helical" evidence="7">
    <location>
        <begin position="199"/>
        <end position="217"/>
    </location>
</feature>
<dbReference type="RefSeq" id="WP_369456152.1">
    <property type="nucleotide sequence ID" value="NZ_JBGCUO010000002.1"/>
</dbReference>
<dbReference type="GO" id="GO:0008961">
    <property type="term" value="F:phosphatidylglycerol-prolipoprotein diacylglyceryl transferase activity"/>
    <property type="evidence" value="ECO:0007669"/>
    <property type="project" value="UniProtKB-EC"/>
</dbReference>
<evidence type="ECO:0000256" key="4">
    <source>
        <dbReference type="ARBA" id="ARBA00022692"/>
    </source>
</evidence>
<dbReference type="Proteomes" id="UP001562065">
    <property type="component" value="Unassembled WGS sequence"/>
</dbReference>
<dbReference type="EC" id="2.5.1.145" evidence="7"/>
<dbReference type="PANTHER" id="PTHR30589">
    <property type="entry name" value="PROLIPOPROTEIN DIACYLGLYCERYL TRANSFERASE"/>
    <property type="match status" value="1"/>
</dbReference>
<keyword evidence="4 7" id="KW-0812">Transmembrane</keyword>
<feature type="transmembrane region" description="Helical" evidence="7">
    <location>
        <begin position="175"/>
        <end position="192"/>
    </location>
</feature>
<keyword evidence="9" id="KW-1185">Reference proteome</keyword>
<comment type="subcellular location">
    <subcellularLocation>
        <location evidence="7">Cell membrane</location>
        <topology evidence="7">Multi-pass membrane protein</topology>
    </subcellularLocation>
</comment>
<keyword evidence="5 7" id="KW-1133">Transmembrane helix</keyword>
<dbReference type="Pfam" id="PF01790">
    <property type="entry name" value="LGT"/>
    <property type="match status" value="1"/>
</dbReference>
<keyword evidence="2 7" id="KW-1003">Cell membrane</keyword>
<feature type="transmembrane region" description="Helical" evidence="7">
    <location>
        <begin position="126"/>
        <end position="144"/>
    </location>
</feature>
<evidence type="ECO:0000256" key="7">
    <source>
        <dbReference type="HAMAP-Rule" id="MF_01147"/>
    </source>
</evidence>
<accession>A0ABV4AM87</accession>
<gene>
    <name evidence="7 8" type="primary">lgt</name>
    <name evidence="8" type="ORF">AB5I84_12035</name>
</gene>
<evidence type="ECO:0000256" key="1">
    <source>
        <dbReference type="ARBA" id="ARBA00007150"/>
    </source>
</evidence>